<dbReference type="Pfam" id="PF01869">
    <property type="entry name" value="BcrAD_BadFG"/>
    <property type="match status" value="1"/>
</dbReference>
<dbReference type="SUPFAM" id="SSF53067">
    <property type="entry name" value="Actin-like ATPase domain"/>
    <property type="match status" value="2"/>
</dbReference>
<dbReference type="AlphaFoldDB" id="A0A5E8GX21"/>
<dbReference type="EMBL" id="ACCU02000004">
    <property type="protein sequence ID" value="EEE43530.2"/>
    <property type="molecule type" value="Genomic_DNA"/>
</dbReference>
<accession>A0A5E8GX21</accession>
<dbReference type="GO" id="GO:0016301">
    <property type="term" value="F:kinase activity"/>
    <property type="evidence" value="ECO:0007669"/>
    <property type="project" value="UniProtKB-KW"/>
</dbReference>
<comment type="caution">
    <text evidence="2">The sequence shown here is derived from an EMBL/GenBank/DDBJ whole genome shotgun (WGS) entry which is preliminary data.</text>
</comment>
<dbReference type="PANTHER" id="PTHR43190">
    <property type="entry name" value="N-ACETYL-D-GLUCOSAMINE KINASE"/>
    <property type="match status" value="1"/>
</dbReference>
<proteinExistence type="predicted"/>
<dbReference type="PANTHER" id="PTHR43190:SF3">
    <property type="entry name" value="N-ACETYL-D-GLUCOSAMINE KINASE"/>
    <property type="match status" value="1"/>
</dbReference>
<name>A0A5E8GX21_ROSAD</name>
<keyword evidence="2" id="KW-0418">Kinase</keyword>
<dbReference type="CDD" id="cd24082">
    <property type="entry name" value="ASKHA_NBD_GspK-like"/>
    <property type="match status" value="1"/>
</dbReference>
<dbReference type="InterPro" id="IPR052519">
    <property type="entry name" value="Euk-type_GlcNAc_Kinase"/>
</dbReference>
<reference evidence="2 3" key="2">
    <citation type="submission" date="2013-04" db="EMBL/GenBank/DDBJ databases">
        <authorList>
            <person name="Fiebig A."/>
            <person name="Pradella S."/>
            <person name="Wagner-Doebler I."/>
        </authorList>
    </citation>
    <scope>NUCLEOTIDE SEQUENCE [LARGE SCALE GENOMIC DNA]</scope>
    <source>
        <strain evidence="3">DSM 17067 / NCIMB 14079 / DFL-11</strain>
    </source>
</reference>
<keyword evidence="2" id="KW-0808">Transferase</keyword>
<dbReference type="InterPro" id="IPR043129">
    <property type="entry name" value="ATPase_NBD"/>
</dbReference>
<evidence type="ECO:0000313" key="2">
    <source>
        <dbReference type="EMBL" id="EEE43530.2"/>
    </source>
</evidence>
<feature type="domain" description="ATPase BadF/BadG/BcrA/BcrD type" evidence="1">
    <location>
        <begin position="47"/>
        <end position="289"/>
    </location>
</feature>
<dbReference type="Proteomes" id="UP000004703">
    <property type="component" value="Chromosome"/>
</dbReference>
<protein>
    <submittedName>
        <fullName evidence="2">Putative N-acetylglucosamine kinase</fullName>
    </submittedName>
</protein>
<reference evidence="2 3" key="1">
    <citation type="submission" date="2008-01" db="EMBL/GenBank/DDBJ databases">
        <authorList>
            <person name="Wagner-Dobler I."/>
            <person name="Ferriera S."/>
            <person name="Johnson J."/>
            <person name="Kravitz S."/>
            <person name="Beeson K."/>
            <person name="Sutton G."/>
            <person name="Rogers Y.-H."/>
            <person name="Friedman R."/>
            <person name="Frazier M."/>
            <person name="Venter J.C."/>
        </authorList>
    </citation>
    <scope>NUCLEOTIDE SEQUENCE [LARGE SCALE GENOMIC DNA]</scope>
    <source>
        <strain evidence="3">DSM 17067 / NCIMB 14079 / DFL-11</strain>
    </source>
</reference>
<sequence>MLIEISGKVSKTISNSGFGISFSVDFIKRYYIGIVMIDFADQWVLAVDGGGTRCRLALSSPAADIRVEVGSANVTTDIYAALSEINVGLKALAGKADLAPDDLARVPAYFALAGFQANRDRGRFLEGIPLRRIKVEDDRPAALQGALGVLDGALIHSGTGSFFGVQVDAKKRFCGGWGAVLGDFGSAAWFGKSALALVLDAEDGLIEQTVLTEKLKDRYGGAAGILAFANTARPAGFGALAPEILSQSDDPVSERLIDQAVAHFEENLLHLGWSAGMPVCLTGGLAPHLAPFLTEPVRKNLSSAAGAPIDGAIAIAREFAKEVQVAC</sequence>
<organism evidence="2 3">
    <name type="scientific">Roseibium alexandrii (strain DSM 17067 / NCIMB 14079 / DFL-11)</name>
    <name type="common">Labrenzia alexandrii</name>
    <dbReference type="NCBI Taxonomy" id="244592"/>
    <lineage>
        <taxon>Bacteria</taxon>
        <taxon>Pseudomonadati</taxon>
        <taxon>Pseudomonadota</taxon>
        <taxon>Alphaproteobacteria</taxon>
        <taxon>Hyphomicrobiales</taxon>
        <taxon>Stappiaceae</taxon>
        <taxon>Roseibium</taxon>
    </lineage>
</organism>
<evidence type="ECO:0000259" key="1">
    <source>
        <dbReference type="Pfam" id="PF01869"/>
    </source>
</evidence>
<dbReference type="Gene3D" id="3.30.420.40">
    <property type="match status" value="2"/>
</dbReference>
<gene>
    <name evidence="2" type="ORF">SADFL11_816</name>
</gene>
<dbReference type="InterPro" id="IPR002731">
    <property type="entry name" value="ATPase_BadF"/>
</dbReference>
<evidence type="ECO:0000313" key="3">
    <source>
        <dbReference type="Proteomes" id="UP000004703"/>
    </source>
</evidence>